<keyword evidence="3" id="KW-1185">Reference proteome</keyword>
<dbReference type="EMBL" id="JALJOQ010000137">
    <property type="protein sequence ID" value="KAK9794621.1"/>
    <property type="molecule type" value="Genomic_DNA"/>
</dbReference>
<feature type="compositionally biased region" description="Polar residues" evidence="1">
    <location>
        <begin position="20"/>
        <end position="65"/>
    </location>
</feature>
<accession>A0AAW1NR58</accession>
<protein>
    <submittedName>
        <fullName evidence="2">Uncharacterized protein</fullName>
    </submittedName>
</protein>
<comment type="caution">
    <text evidence="2">The sequence shown here is derived from an EMBL/GenBank/DDBJ whole genome shotgun (WGS) entry which is preliminary data.</text>
</comment>
<organism evidence="2 3">
    <name type="scientific">Symbiochloris irregularis</name>
    <dbReference type="NCBI Taxonomy" id="706552"/>
    <lineage>
        <taxon>Eukaryota</taxon>
        <taxon>Viridiplantae</taxon>
        <taxon>Chlorophyta</taxon>
        <taxon>core chlorophytes</taxon>
        <taxon>Trebouxiophyceae</taxon>
        <taxon>Trebouxiales</taxon>
        <taxon>Trebouxiaceae</taxon>
        <taxon>Symbiochloris</taxon>
    </lineage>
</organism>
<sequence length="241" mass="26863">MNGVLHTSTLLRERPNYVLHQSPSKQHVSQSRLNNKPGLKQSSATESNLSSVTARASRQSAQEGTEATAVRPPAQDGNISGIWLKDEKASDMKAYERSLTHCMRMGSMEKETAMRLFEGMEVKHDSQGVKVSYLTVVPFFQVQEHFSFSQSTTMKRRDARPGAQTAEPAMALHGGVAMVLSWPPPLSGTLQDLFTLEGTDGQTLHVRSLINVEGRTNETLQVFRKADEWKPRYSWPFGSSR</sequence>
<reference evidence="2 3" key="1">
    <citation type="journal article" date="2024" name="Nat. Commun.">
        <title>Phylogenomics reveals the evolutionary origins of lichenization in chlorophyte algae.</title>
        <authorList>
            <person name="Puginier C."/>
            <person name="Libourel C."/>
            <person name="Otte J."/>
            <person name="Skaloud P."/>
            <person name="Haon M."/>
            <person name="Grisel S."/>
            <person name="Petersen M."/>
            <person name="Berrin J.G."/>
            <person name="Delaux P.M."/>
            <person name="Dal Grande F."/>
            <person name="Keller J."/>
        </authorList>
    </citation>
    <scope>NUCLEOTIDE SEQUENCE [LARGE SCALE GENOMIC DNA]</scope>
    <source>
        <strain evidence="2 3">SAG 2036</strain>
    </source>
</reference>
<gene>
    <name evidence="2" type="ORF">WJX73_010915</name>
</gene>
<name>A0AAW1NR58_9CHLO</name>
<feature type="region of interest" description="Disordered" evidence="1">
    <location>
        <begin position="20"/>
        <end position="79"/>
    </location>
</feature>
<proteinExistence type="predicted"/>
<dbReference type="AlphaFoldDB" id="A0AAW1NR58"/>
<evidence type="ECO:0000313" key="3">
    <source>
        <dbReference type="Proteomes" id="UP001465755"/>
    </source>
</evidence>
<evidence type="ECO:0000256" key="1">
    <source>
        <dbReference type="SAM" id="MobiDB-lite"/>
    </source>
</evidence>
<dbReference type="Proteomes" id="UP001465755">
    <property type="component" value="Unassembled WGS sequence"/>
</dbReference>
<evidence type="ECO:0000313" key="2">
    <source>
        <dbReference type="EMBL" id="KAK9794621.1"/>
    </source>
</evidence>